<geneLocation type="plasmid" evidence="1 2">
    <name>pNPUN04</name>
</geneLocation>
<keyword evidence="1" id="KW-0614">Plasmid</keyword>
<dbReference type="Proteomes" id="UP000001191">
    <property type="component" value="Plasmid pNPUN04"/>
</dbReference>
<protein>
    <submittedName>
        <fullName evidence="1">Uncharacterized protein</fullName>
    </submittedName>
</protein>
<proteinExistence type="predicted"/>
<keyword evidence="2" id="KW-1185">Reference proteome</keyword>
<gene>
    <name evidence="1" type="ordered locus">Npun_DF033</name>
</gene>
<dbReference type="EMBL" id="CP001041">
    <property type="protein sequence ID" value="ACC85453.1"/>
    <property type="molecule type" value="Genomic_DNA"/>
</dbReference>
<sequence>MLVDTVANSQYQGVCCYTNCLPVRPPTMTKLDRVPVAQLPDKYGIVKSVIYDRINRLGIKPTKIGNKSYVSGEQLELLDQLDAHMKAGGSMADFADQYARQSGGQSEHFDSGIESASQPDGQLTVAGLTASQFGQLSQVIEGLVTRLIPAIVRQLPVLASDPVAHLRALEEAYKNGWLLSTRELATLLKLSPSTVCRYGSKFEDAGFVFTRAGQRKGGEVAWSVGKQRKSK</sequence>
<reference evidence="2" key="1">
    <citation type="submission" date="2008-04" db="EMBL/GenBank/DDBJ databases">
        <title>Complete sequence of plasmid 4 of Nostoc punctiforme ATCC 29133.</title>
        <authorList>
            <consortium name="US DOE Joint Genome Institute"/>
            <person name="Copeland A."/>
            <person name="Lucas S."/>
            <person name="Lapidus A."/>
            <person name="Glavina del Rio T."/>
            <person name="Dalin E."/>
            <person name="Tice H."/>
            <person name="Pitluck S."/>
            <person name="Chain P."/>
            <person name="Malfatti S."/>
            <person name="Shin M."/>
            <person name="Vergez L."/>
            <person name="Schmutz J."/>
            <person name="Larimer F."/>
            <person name="Land M."/>
            <person name="Hauser L."/>
            <person name="Kyrpides N."/>
            <person name="Kim E."/>
            <person name="Meeks J.C."/>
            <person name="Elhai J."/>
            <person name="Campbell E.L."/>
            <person name="Thiel T."/>
            <person name="Longmire J."/>
            <person name="Potts M."/>
            <person name="Atlas R."/>
        </authorList>
    </citation>
    <scope>NUCLEOTIDE SEQUENCE [LARGE SCALE GENOMIC DNA]</scope>
    <source>
        <strain evidence="2">ATCC 29133 / PCC 73102</strain>
        <plasmid evidence="2">Plasmid pNPUN04</plasmid>
    </source>
</reference>
<dbReference type="KEGG" id="npu:Npun_DF033"/>
<dbReference type="PhylomeDB" id="B2JBZ9"/>
<dbReference type="HOGENOM" id="CLU_116251_0_0_3"/>
<dbReference type="SUPFAM" id="SSF46785">
    <property type="entry name" value="Winged helix' DNA-binding domain"/>
    <property type="match status" value="1"/>
</dbReference>
<accession>B2JBZ9</accession>
<dbReference type="EnsemblBacteria" id="ACC85453">
    <property type="protein sequence ID" value="ACC85453"/>
    <property type="gene ID" value="Npun_DF033"/>
</dbReference>
<evidence type="ECO:0000313" key="1">
    <source>
        <dbReference type="EMBL" id="ACC85453.1"/>
    </source>
</evidence>
<dbReference type="RefSeq" id="WP_012413384.1">
    <property type="nucleotide sequence ID" value="NC_010633.1"/>
</dbReference>
<dbReference type="eggNOG" id="COG1846">
    <property type="taxonomic scope" value="Bacteria"/>
</dbReference>
<dbReference type="OrthoDB" id="424869at2"/>
<evidence type="ECO:0000313" key="2">
    <source>
        <dbReference type="Proteomes" id="UP000001191"/>
    </source>
</evidence>
<name>B2JBZ9_NOSP7</name>
<organism evidence="1 2">
    <name type="scientific">Nostoc punctiforme (strain ATCC 29133 / PCC 73102)</name>
    <dbReference type="NCBI Taxonomy" id="63737"/>
    <lineage>
        <taxon>Bacteria</taxon>
        <taxon>Bacillati</taxon>
        <taxon>Cyanobacteriota</taxon>
        <taxon>Cyanophyceae</taxon>
        <taxon>Nostocales</taxon>
        <taxon>Nostocaceae</taxon>
        <taxon>Nostoc</taxon>
    </lineage>
</organism>
<dbReference type="InterPro" id="IPR036390">
    <property type="entry name" value="WH_DNA-bd_sf"/>
</dbReference>
<dbReference type="AlphaFoldDB" id="B2JBZ9"/>